<dbReference type="AlphaFoldDB" id="A0A843XFT9"/>
<dbReference type="SMART" id="SM00710">
    <property type="entry name" value="PbH1"/>
    <property type="match status" value="4"/>
</dbReference>
<dbReference type="Proteomes" id="UP000652761">
    <property type="component" value="Unassembled WGS sequence"/>
</dbReference>
<keyword evidence="3" id="KW-0134">Cell wall</keyword>
<evidence type="ECO:0000256" key="14">
    <source>
        <dbReference type="RuleBase" id="RU361169"/>
    </source>
</evidence>
<evidence type="ECO:0000256" key="7">
    <source>
        <dbReference type="ARBA" id="ARBA00023316"/>
    </source>
</evidence>
<evidence type="ECO:0000256" key="5">
    <source>
        <dbReference type="ARBA" id="ARBA00022801"/>
    </source>
</evidence>
<keyword evidence="15" id="KW-0732">Signal</keyword>
<dbReference type="FunFam" id="2.160.20.10:FF:000004">
    <property type="entry name" value="Pectin lyase-like superfamily protein"/>
    <property type="match status" value="1"/>
</dbReference>
<evidence type="ECO:0000256" key="9">
    <source>
        <dbReference type="ARBA" id="ARBA00043142"/>
    </source>
</evidence>
<feature type="signal peptide" evidence="15">
    <location>
        <begin position="1"/>
        <end position="27"/>
    </location>
</feature>
<sequence length="394" mass="41303">MALPVSSFRISLFFLMHIHYHSLFASAGAVYNIVSFGAKADAQTDSSNALQSAWSAACAASAPATVYVPSGTFLVEKANFSRPCTNTNITIQIDGTLLAPSSYTQGQAWLLFYQVGGVSILGGTIDGQGASLWSCKRSNVSNCPDGARSLDISNSHDIEISGLTSVNSELFHMAIDSSRNVRVQGVKISAPGDSPNTDGIHVHQSSGVTILESDIGTGDDCISVGPGVSDLYIEQITCGPGHGISIGSLGWMTLEPGVSNVTVNRTVFTNTTNGLRIKTWARSSDGFVKGVVFENATMQNVRNPILISQNYCPHNLNCPGQTSGVQISDVAYREIQGSSATPVAVQFDCSPTVPCRGIELQNINLAYGGGPAQATCQNAAGNITGFVIPPSCLS</sequence>
<feature type="chain" id="PRO_5032824512" description="Exopolygalacturonase" evidence="15">
    <location>
        <begin position="28"/>
        <end position="394"/>
    </location>
</feature>
<evidence type="ECO:0000256" key="2">
    <source>
        <dbReference type="ARBA" id="ARBA00008834"/>
    </source>
</evidence>
<dbReference type="OrthoDB" id="187139at2759"/>
<keyword evidence="6 14" id="KW-0326">Glycosidase</keyword>
<dbReference type="InterPro" id="IPR012334">
    <property type="entry name" value="Pectin_lyas_fold"/>
</dbReference>
<dbReference type="GO" id="GO:0047911">
    <property type="term" value="F:galacturan 1,4-alpha-galacturonidase activity"/>
    <property type="evidence" value="ECO:0007669"/>
    <property type="project" value="UniProtKB-EC"/>
</dbReference>
<evidence type="ECO:0000256" key="12">
    <source>
        <dbReference type="ARBA" id="ARBA00068298"/>
    </source>
</evidence>
<evidence type="ECO:0000256" key="8">
    <source>
        <dbReference type="ARBA" id="ARBA00038933"/>
    </source>
</evidence>
<comment type="catalytic activity">
    <reaction evidence="10">
        <text>[(1-&gt;4)-alpha-D-galacturonosyl](n) + H2O = alpha-D-galacturonate + [(1-&gt;4)-alpha-D-galacturonosyl](n-1)</text>
        <dbReference type="Rhea" id="RHEA:14117"/>
        <dbReference type="Rhea" id="RHEA-COMP:14570"/>
        <dbReference type="Rhea" id="RHEA-COMP:14572"/>
        <dbReference type="ChEBI" id="CHEBI:15377"/>
        <dbReference type="ChEBI" id="CHEBI:58658"/>
        <dbReference type="ChEBI" id="CHEBI:140523"/>
        <dbReference type="EC" id="3.2.1.67"/>
    </reaction>
</comment>
<evidence type="ECO:0000256" key="15">
    <source>
        <dbReference type="SAM" id="SignalP"/>
    </source>
</evidence>
<reference evidence="16" key="1">
    <citation type="submission" date="2017-07" db="EMBL/GenBank/DDBJ databases">
        <title>Taro Niue Genome Assembly and Annotation.</title>
        <authorList>
            <person name="Atibalentja N."/>
            <person name="Keating K."/>
            <person name="Fields C.J."/>
        </authorList>
    </citation>
    <scope>NUCLEOTIDE SEQUENCE</scope>
    <source>
        <strain evidence="16">Niue_2</strain>
        <tissue evidence="16">Leaf</tissue>
    </source>
</reference>
<keyword evidence="7" id="KW-0961">Cell wall biogenesis/degradation</keyword>
<dbReference type="Pfam" id="PF00295">
    <property type="entry name" value="Glyco_hydro_28"/>
    <property type="match status" value="1"/>
</dbReference>
<dbReference type="GO" id="GO:0071555">
    <property type="term" value="P:cell wall organization"/>
    <property type="evidence" value="ECO:0007669"/>
    <property type="project" value="UniProtKB-KW"/>
</dbReference>
<evidence type="ECO:0000256" key="10">
    <source>
        <dbReference type="ARBA" id="ARBA00048766"/>
    </source>
</evidence>
<organism evidence="16 17">
    <name type="scientific">Colocasia esculenta</name>
    <name type="common">Wild taro</name>
    <name type="synonym">Arum esculentum</name>
    <dbReference type="NCBI Taxonomy" id="4460"/>
    <lineage>
        <taxon>Eukaryota</taxon>
        <taxon>Viridiplantae</taxon>
        <taxon>Streptophyta</taxon>
        <taxon>Embryophyta</taxon>
        <taxon>Tracheophyta</taxon>
        <taxon>Spermatophyta</taxon>
        <taxon>Magnoliopsida</taxon>
        <taxon>Liliopsida</taxon>
        <taxon>Araceae</taxon>
        <taxon>Aroideae</taxon>
        <taxon>Colocasieae</taxon>
        <taxon>Colocasia</taxon>
    </lineage>
</organism>
<name>A0A843XFT9_COLES</name>
<evidence type="ECO:0000256" key="13">
    <source>
        <dbReference type="ARBA" id="ARBA00083621"/>
    </source>
</evidence>
<dbReference type="GO" id="GO:0005975">
    <property type="term" value="P:carbohydrate metabolic process"/>
    <property type="evidence" value="ECO:0007669"/>
    <property type="project" value="InterPro"/>
</dbReference>
<gene>
    <name evidence="16" type="ORF">Taro_051121</name>
</gene>
<evidence type="ECO:0000256" key="11">
    <source>
        <dbReference type="ARBA" id="ARBA00057651"/>
    </source>
</evidence>
<dbReference type="InterPro" id="IPR006626">
    <property type="entry name" value="PbH1"/>
</dbReference>
<dbReference type="InterPro" id="IPR000743">
    <property type="entry name" value="Glyco_hydro_28"/>
</dbReference>
<dbReference type="SMR" id="A0A843XFT9"/>
<evidence type="ECO:0000313" key="17">
    <source>
        <dbReference type="Proteomes" id="UP000652761"/>
    </source>
</evidence>
<evidence type="ECO:0000256" key="6">
    <source>
        <dbReference type="ARBA" id="ARBA00023295"/>
    </source>
</evidence>
<evidence type="ECO:0000313" key="16">
    <source>
        <dbReference type="EMBL" id="MQM18133.1"/>
    </source>
</evidence>
<evidence type="ECO:0000256" key="4">
    <source>
        <dbReference type="ARBA" id="ARBA00022525"/>
    </source>
</evidence>
<dbReference type="PANTHER" id="PTHR31375">
    <property type="match status" value="1"/>
</dbReference>
<comment type="caution">
    <text evidence="16">The sequence shown here is derived from an EMBL/GenBank/DDBJ whole genome shotgun (WGS) entry which is preliminary data.</text>
</comment>
<keyword evidence="17" id="KW-1185">Reference proteome</keyword>
<proteinExistence type="inferred from homology"/>
<comment type="function">
    <text evidence="11">May function in depolymerizing pectin during pollen development, germination, and tube growth. Acts as an exo-polygalacturonase.</text>
</comment>
<dbReference type="InterPro" id="IPR011050">
    <property type="entry name" value="Pectin_lyase_fold/virulence"/>
</dbReference>
<keyword evidence="4" id="KW-0964">Secreted</keyword>
<dbReference type="EMBL" id="NMUH01007992">
    <property type="protein sequence ID" value="MQM18133.1"/>
    <property type="molecule type" value="Genomic_DNA"/>
</dbReference>
<dbReference type="SUPFAM" id="SSF51126">
    <property type="entry name" value="Pectin lyase-like"/>
    <property type="match status" value="1"/>
</dbReference>
<dbReference type="GO" id="GO:0004650">
    <property type="term" value="F:polygalacturonase activity"/>
    <property type="evidence" value="ECO:0007669"/>
    <property type="project" value="InterPro"/>
</dbReference>
<comment type="subcellular location">
    <subcellularLocation>
        <location evidence="1">Secreted</location>
        <location evidence="1">Cell wall</location>
    </subcellularLocation>
</comment>
<keyword evidence="5 14" id="KW-0378">Hydrolase</keyword>
<evidence type="ECO:0000256" key="1">
    <source>
        <dbReference type="ARBA" id="ARBA00004191"/>
    </source>
</evidence>
<dbReference type="Gene3D" id="2.160.20.10">
    <property type="entry name" value="Single-stranded right-handed beta-helix, Pectin lyase-like"/>
    <property type="match status" value="1"/>
</dbReference>
<evidence type="ECO:0000256" key="3">
    <source>
        <dbReference type="ARBA" id="ARBA00022512"/>
    </source>
</evidence>
<protein>
    <recommendedName>
        <fullName evidence="12">Exopolygalacturonase</fullName>
        <ecNumber evidence="8">3.2.1.67</ecNumber>
    </recommendedName>
    <alternativeName>
        <fullName evidence="9">Galacturan 1,4-alpha-galacturonidase</fullName>
    </alternativeName>
    <alternativeName>
        <fullName evidence="13">Pectinase</fullName>
    </alternativeName>
</protein>
<dbReference type="EC" id="3.2.1.67" evidence="8"/>
<comment type="similarity">
    <text evidence="2 14">Belongs to the glycosyl hydrolase 28 family.</text>
</comment>
<accession>A0A843XFT9</accession>